<dbReference type="InterPro" id="IPR036812">
    <property type="entry name" value="NAD(P)_OxRdtase_dom_sf"/>
</dbReference>
<dbReference type="PANTHER" id="PTHR43312:SF1">
    <property type="entry name" value="NADP-DEPENDENT OXIDOREDUCTASE DOMAIN-CONTAINING PROTEIN"/>
    <property type="match status" value="1"/>
</dbReference>
<sequence length="356" mass="39551">MEISRRSLLKTASASGIVAAGLAASEGFLQPIIAQAEPVDENTQLLAQSTPTSTRRGEMLYRNLGSTKEQVSLIGLGGYHIGKIEDEQQSIKLIRSAIDRGINFMDNSWDYHNGRSHRWMGNALKDGYRDKVFLMTKIDGRTKAAAKMQIDESLKDLQVDHIDLLQHHEILRFEDPDRIFAPGGAMEAAIEAQKAGKIRYIGFTGHKNPNIHLQMLEVAAKNGFRFDTVQMPLNVMDAHFRSFGQQVLPVLVKNNIGVLAMKTIGESYILRSNTVSAIECLHYAMNLPTSVVITGIDSMKILDQAFEAVRTFKPMDQAQVTALLARTREAAAKGQYERYKTTTQNDSTAMNPAWLG</sequence>
<dbReference type="Gene3D" id="3.20.20.100">
    <property type="entry name" value="NADP-dependent oxidoreductase domain"/>
    <property type="match status" value="1"/>
</dbReference>
<dbReference type="Proteomes" id="UP001223520">
    <property type="component" value="Chromosome"/>
</dbReference>
<organism evidence="2 3">
    <name type="scientific">Halotia branconii CENA392</name>
    <dbReference type="NCBI Taxonomy" id="1539056"/>
    <lineage>
        <taxon>Bacteria</taxon>
        <taxon>Bacillati</taxon>
        <taxon>Cyanobacteriota</taxon>
        <taxon>Cyanophyceae</taxon>
        <taxon>Nostocales</taxon>
        <taxon>Nodulariaceae</taxon>
        <taxon>Halotia</taxon>
    </lineage>
</organism>
<dbReference type="AlphaFoldDB" id="A0AAJ6P861"/>
<dbReference type="EMBL" id="CP124543">
    <property type="protein sequence ID" value="WGV24341.1"/>
    <property type="molecule type" value="Genomic_DNA"/>
</dbReference>
<evidence type="ECO:0000259" key="1">
    <source>
        <dbReference type="Pfam" id="PF00248"/>
    </source>
</evidence>
<dbReference type="InterPro" id="IPR053135">
    <property type="entry name" value="AKR2_Oxidoreductase"/>
</dbReference>
<keyword evidence="3" id="KW-1185">Reference proteome</keyword>
<dbReference type="Pfam" id="PF00248">
    <property type="entry name" value="Aldo_ket_red"/>
    <property type="match status" value="1"/>
</dbReference>
<dbReference type="InterPro" id="IPR006311">
    <property type="entry name" value="TAT_signal"/>
</dbReference>
<proteinExistence type="predicted"/>
<keyword evidence="2" id="KW-0560">Oxidoreductase</keyword>
<dbReference type="GO" id="GO:0016491">
    <property type="term" value="F:oxidoreductase activity"/>
    <property type="evidence" value="ECO:0007669"/>
    <property type="project" value="UniProtKB-KW"/>
</dbReference>
<name>A0AAJ6P861_9CYAN</name>
<dbReference type="SUPFAM" id="SSF51430">
    <property type="entry name" value="NAD(P)-linked oxidoreductase"/>
    <property type="match status" value="1"/>
</dbReference>
<evidence type="ECO:0000313" key="2">
    <source>
        <dbReference type="EMBL" id="WGV24341.1"/>
    </source>
</evidence>
<dbReference type="CDD" id="cd19100">
    <property type="entry name" value="AKR_unchar"/>
    <property type="match status" value="1"/>
</dbReference>
<evidence type="ECO:0000313" key="3">
    <source>
        <dbReference type="Proteomes" id="UP001223520"/>
    </source>
</evidence>
<gene>
    <name evidence="2" type="ORF">QI031_21485</name>
</gene>
<accession>A0AAJ6P861</accession>
<dbReference type="KEGG" id="hbq:QI031_21485"/>
<dbReference type="RefSeq" id="WP_281481663.1">
    <property type="nucleotide sequence ID" value="NZ_CP124543.1"/>
</dbReference>
<dbReference type="InterPro" id="IPR023210">
    <property type="entry name" value="NADP_OxRdtase_dom"/>
</dbReference>
<reference evidence="2 3" key="1">
    <citation type="journal article" date="2023" name="Limnol Oceanogr Lett">
        <title>Environmental adaptations by the intertidal Antarctic cyanobacterium Halotia branconii CENA392 as revealed using long-read genome sequencing.</title>
        <authorList>
            <person name="Dextro R.B."/>
            <person name="Delbaje E."/>
            <person name="Freitas P.N.N."/>
            <person name="Geraldes V."/>
            <person name="Pinto E."/>
            <person name="Long P.F."/>
            <person name="Fiore M.F."/>
        </authorList>
    </citation>
    <scope>NUCLEOTIDE SEQUENCE [LARGE SCALE GENOMIC DNA]</scope>
    <source>
        <strain evidence="2 3">CENA392</strain>
    </source>
</reference>
<dbReference type="PANTHER" id="PTHR43312">
    <property type="entry name" value="D-THREO-ALDOSE 1-DEHYDROGENASE"/>
    <property type="match status" value="1"/>
</dbReference>
<protein>
    <submittedName>
        <fullName evidence="2">Aldo/keto reductase</fullName>
        <ecNumber evidence="2">1.1.1.-</ecNumber>
    </submittedName>
</protein>
<dbReference type="EC" id="1.1.1.-" evidence="2"/>
<dbReference type="PROSITE" id="PS51318">
    <property type="entry name" value="TAT"/>
    <property type="match status" value="1"/>
</dbReference>
<feature type="domain" description="NADP-dependent oxidoreductase" evidence="1">
    <location>
        <begin position="74"/>
        <end position="272"/>
    </location>
</feature>